<comment type="caution">
    <text evidence="1">The sequence shown here is derived from an EMBL/GenBank/DDBJ whole genome shotgun (WGS) entry which is preliminary data.</text>
</comment>
<evidence type="ECO:0000313" key="1">
    <source>
        <dbReference type="EMBL" id="GJB92551.1"/>
    </source>
</evidence>
<reference evidence="1 2" key="1">
    <citation type="submission" date="2021-07" db="EMBL/GenBank/DDBJ databases">
        <title>Draft genome sequence of carbapenem-resistant Aeromonas spp. in Japan.</title>
        <authorList>
            <person name="Maehana S."/>
            <person name="Suzuki M."/>
            <person name="Kitasato H."/>
        </authorList>
    </citation>
    <scope>NUCLEOTIDE SEQUENCE [LARGE SCALE GENOMIC DNA]</scope>
    <source>
        <strain evidence="1 2">KAM382</strain>
    </source>
</reference>
<sequence>MKIKELNFFEDYLMTVQFELDGDEYVGSLVIGKSKAPTLQINTNNPAILFDERRFISSPITCKEVGTGKVYRLHDSSLWRGIIYSEFVESIIMDAENHDFYDIIEISLTGISEQCESWRTYELSQDEFKRELGVDKFSIEFSFKGNGYTINNTRNVSVEQIGLAEQVIKIQDGFVIKKINAGFSLNETKDLAQEIRNLFSLIFGGALSIRSIYLSSSLKKGFYSSLIFPCITYNQNPMGRVRQAICDFSNIFRWQLWDTIFNNYFSKKSFRDIWCRIVPSLSDKLIGYWEHNILSVVVTLEMYCELTSKGHGHKLNSAQFKALKEQLTEVLTNFEKTEELSVDDISLIHNLAGAIKHLKNTSHATLQNKYDFLMEHTSLQIRDVIGFSEVDFNIIKKLRNSVAHGTIYKAVEEGEITKELEIKDKLLVLLMYFVFNELGFSDIQIAQLFDRTRNEIIMRAGLNEKARDRITGNAKFITLAGMASIDGLKYHQPIVILYNQDDDEYHLDDRLTHKTQNEWHNSGFSDVRDFVKSLISKDQYSKLEYLNKIYLVLQGQEHLFMGAILLTK</sequence>
<gene>
    <name evidence="1" type="ORF">KAM382_26120</name>
</gene>
<dbReference type="EMBL" id="BPOP01000025">
    <property type="protein sequence ID" value="GJB92551.1"/>
    <property type="molecule type" value="Genomic_DNA"/>
</dbReference>
<organism evidence="1 2">
    <name type="scientific">Aeromonas caviae</name>
    <name type="common">Aeromonas punctata</name>
    <dbReference type="NCBI Taxonomy" id="648"/>
    <lineage>
        <taxon>Bacteria</taxon>
        <taxon>Pseudomonadati</taxon>
        <taxon>Pseudomonadota</taxon>
        <taxon>Gammaproteobacteria</taxon>
        <taxon>Aeromonadales</taxon>
        <taxon>Aeromonadaceae</taxon>
        <taxon>Aeromonas</taxon>
    </lineage>
</organism>
<dbReference type="RefSeq" id="WP_203763409.1">
    <property type="nucleotide sequence ID" value="NZ_AP024402.1"/>
</dbReference>
<protein>
    <recommendedName>
        <fullName evidence="3">ApeA N-terminal domain-containing protein</fullName>
    </recommendedName>
</protein>
<proteinExistence type="predicted"/>
<accession>A0ABD0B8Y3</accession>
<dbReference type="AlphaFoldDB" id="A0ABD0B8Y3"/>
<evidence type="ECO:0000313" key="2">
    <source>
        <dbReference type="Proteomes" id="UP000737420"/>
    </source>
</evidence>
<name>A0ABD0B8Y3_AERCA</name>
<evidence type="ECO:0008006" key="3">
    <source>
        <dbReference type="Google" id="ProtNLM"/>
    </source>
</evidence>
<dbReference type="Proteomes" id="UP000737420">
    <property type="component" value="Unassembled WGS sequence"/>
</dbReference>